<feature type="transmembrane region" description="Helical" evidence="8">
    <location>
        <begin position="402"/>
        <end position="429"/>
    </location>
</feature>
<feature type="transmembrane region" description="Helical" evidence="8">
    <location>
        <begin position="220"/>
        <end position="238"/>
    </location>
</feature>
<gene>
    <name evidence="9" type="primary">opuD_2</name>
    <name evidence="9" type="ORF">THS5294_01436</name>
</gene>
<keyword evidence="7 8" id="KW-0472">Membrane</keyword>
<keyword evidence="4" id="KW-1003">Cell membrane</keyword>
<dbReference type="EMBL" id="CYRX01000024">
    <property type="protein sequence ID" value="CUH60147.1"/>
    <property type="molecule type" value="Genomic_DNA"/>
</dbReference>
<dbReference type="Pfam" id="PF02028">
    <property type="entry name" value="BCCT"/>
    <property type="match status" value="1"/>
</dbReference>
<evidence type="ECO:0000256" key="3">
    <source>
        <dbReference type="ARBA" id="ARBA00022448"/>
    </source>
</evidence>
<dbReference type="AlphaFoldDB" id="A0A0P1EYH4"/>
<evidence type="ECO:0000313" key="10">
    <source>
        <dbReference type="Proteomes" id="UP000051298"/>
    </source>
</evidence>
<feature type="transmembrane region" description="Helical" evidence="8">
    <location>
        <begin position="86"/>
        <end position="106"/>
    </location>
</feature>
<evidence type="ECO:0000313" key="9">
    <source>
        <dbReference type="EMBL" id="CUH60147.1"/>
    </source>
</evidence>
<feature type="transmembrane region" description="Helical" evidence="8">
    <location>
        <begin position="345"/>
        <end position="372"/>
    </location>
</feature>
<name>A0A0P1EYH4_9RHOB</name>
<protein>
    <submittedName>
        <fullName evidence="9">Glycine betaine transporter OpuD</fullName>
    </submittedName>
</protein>
<dbReference type="Proteomes" id="UP000051298">
    <property type="component" value="Unassembled WGS sequence"/>
</dbReference>
<sequence>MSGLLRNPMLMIALAITGGIAVWGIIDTAGLTALARRLIIIQFTSRAWFIMLTVSFILITSVALAFSRYGSIVIGADDDTPEFSTLSWLTMLFAAGMGVGLLYWGTAEPLTHFIALDGAEGVDAVSASLFVTNFHWGFHAWAIYALSGLVIGYFGFRKGWPTLIGSPILAVFGQGPIPRGVAWLSDLLAIVAIAIGLGGSVAMGVFQIADGVEILFGMEAQGITLMLAVFAVLVVAYLPPLTVDLSKGMALLSNIAMAIAVVLMLYVLLAGPTHTIMGGLVQAGGEYLGSFFVQGFRTFTFMDEVTVGWFQDWTLTYMVWWLAWAPFVGVFIARISKGRTIREYLLGVIVAPSAFSVMWFGIFGGAGFAAALNDSLPVLDLVRDDTGAVTFYMLRQYPLSNVTIVLTLLAAFLFLVTSVVSAAFVLGMFSTRGDLNPSTRVKLGWGVILGALGLVMILSGSIGAVKSIIALGALPFVFVVLLLVVCFLKALKDETPP</sequence>
<keyword evidence="3" id="KW-0813">Transport</keyword>
<feature type="transmembrane region" description="Helical" evidence="8">
    <location>
        <begin position="138"/>
        <end position="156"/>
    </location>
</feature>
<organism evidence="9 10">
    <name type="scientific">Thalassobacter stenotrophicus</name>
    <dbReference type="NCBI Taxonomy" id="266809"/>
    <lineage>
        <taxon>Bacteria</taxon>
        <taxon>Pseudomonadati</taxon>
        <taxon>Pseudomonadota</taxon>
        <taxon>Alphaproteobacteria</taxon>
        <taxon>Rhodobacterales</taxon>
        <taxon>Roseobacteraceae</taxon>
        <taxon>Thalassobacter</taxon>
    </lineage>
</organism>
<dbReference type="InterPro" id="IPR000060">
    <property type="entry name" value="BCCT_transptr"/>
</dbReference>
<evidence type="ECO:0000256" key="2">
    <source>
        <dbReference type="ARBA" id="ARBA00005658"/>
    </source>
</evidence>
<proteinExistence type="inferred from homology"/>
<feature type="transmembrane region" description="Helical" evidence="8">
    <location>
        <begin position="441"/>
        <end position="462"/>
    </location>
</feature>
<reference evidence="9 10" key="1">
    <citation type="submission" date="2015-09" db="EMBL/GenBank/DDBJ databases">
        <authorList>
            <consortium name="Swine Surveillance"/>
        </authorList>
    </citation>
    <scope>NUCLEOTIDE SEQUENCE [LARGE SCALE GENOMIC DNA]</scope>
    <source>
        <strain evidence="9 10">CECT 5294</strain>
    </source>
</reference>
<evidence type="ECO:0000256" key="6">
    <source>
        <dbReference type="ARBA" id="ARBA00022989"/>
    </source>
</evidence>
<feature type="transmembrane region" description="Helical" evidence="8">
    <location>
        <begin position="47"/>
        <end position="66"/>
    </location>
</feature>
<feature type="transmembrane region" description="Helical" evidence="8">
    <location>
        <begin position="315"/>
        <end position="333"/>
    </location>
</feature>
<comment type="subcellular location">
    <subcellularLocation>
        <location evidence="1">Cell membrane</location>
        <topology evidence="1">Multi-pass membrane protein</topology>
    </subcellularLocation>
</comment>
<feature type="transmembrane region" description="Helical" evidence="8">
    <location>
        <begin position="250"/>
        <end position="269"/>
    </location>
</feature>
<evidence type="ECO:0000256" key="5">
    <source>
        <dbReference type="ARBA" id="ARBA00022692"/>
    </source>
</evidence>
<keyword evidence="5 8" id="KW-0812">Transmembrane</keyword>
<dbReference type="GO" id="GO:0022857">
    <property type="term" value="F:transmembrane transporter activity"/>
    <property type="evidence" value="ECO:0007669"/>
    <property type="project" value="InterPro"/>
</dbReference>
<dbReference type="PANTHER" id="PTHR30047">
    <property type="entry name" value="HIGH-AFFINITY CHOLINE TRANSPORT PROTEIN-RELATED"/>
    <property type="match status" value="1"/>
</dbReference>
<evidence type="ECO:0000256" key="8">
    <source>
        <dbReference type="SAM" id="Phobius"/>
    </source>
</evidence>
<evidence type="ECO:0000256" key="1">
    <source>
        <dbReference type="ARBA" id="ARBA00004651"/>
    </source>
</evidence>
<accession>A0A0P1EYH4</accession>
<dbReference type="GO" id="GO:0005886">
    <property type="term" value="C:plasma membrane"/>
    <property type="evidence" value="ECO:0007669"/>
    <property type="project" value="UniProtKB-SubCell"/>
</dbReference>
<keyword evidence="6 8" id="KW-1133">Transmembrane helix</keyword>
<feature type="transmembrane region" description="Helical" evidence="8">
    <location>
        <begin position="468"/>
        <end position="491"/>
    </location>
</feature>
<evidence type="ECO:0000256" key="7">
    <source>
        <dbReference type="ARBA" id="ARBA00023136"/>
    </source>
</evidence>
<dbReference type="RefSeq" id="WP_058123185.1">
    <property type="nucleotide sequence ID" value="NZ_CYRX01000024.1"/>
</dbReference>
<comment type="similarity">
    <text evidence="2">Belongs to the BCCT transporter (TC 2.A.15) family.</text>
</comment>
<evidence type="ECO:0000256" key="4">
    <source>
        <dbReference type="ARBA" id="ARBA00022475"/>
    </source>
</evidence>
<feature type="transmembrane region" description="Helical" evidence="8">
    <location>
        <begin position="12"/>
        <end position="35"/>
    </location>
</feature>
<dbReference type="PANTHER" id="PTHR30047:SF7">
    <property type="entry name" value="HIGH-AFFINITY CHOLINE TRANSPORT PROTEIN"/>
    <property type="match status" value="1"/>
</dbReference>
<feature type="transmembrane region" description="Helical" evidence="8">
    <location>
        <begin position="187"/>
        <end position="208"/>
    </location>
</feature>